<feature type="transmembrane region" description="Helical" evidence="5">
    <location>
        <begin position="6"/>
        <end position="29"/>
    </location>
</feature>
<keyword evidence="3 5" id="KW-1133">Transmembrane helix</keyword>
<feature type="transmembrane region" description="Helical" evidence="5">
    <location>
        <begin position="103"/>
        <end position="120"/>
    </location>
</feature>
<dbReference type="InterPro" id="IPR051598">
    <property type="entry name" value="TSUP/Inactive_protease-like"/>
</dbReference>
<dbReference type="EMBL" id="CP047045">
    <property type="protein sequence ID" value="QGZ96230.1"/>
    <property type="molecule type" value="Genomic_DNA"/>
</dbReference>
<gene>
    <name evidence="6" type="ORF">DSM104635_03088</name>
</gene>
<comment type="subcellular location">
    <subcellularLocation>
        <location evidence="5">Cell membrane</location>
        <topology evidence="5">Multi-pass membrane protein</topology>
    </subcellularLocation>
    <subcellularLocation>
        <location evidence="1">Membrane</location>
        <topology evidence="1">Multi-pass membrane protein</topology>
    </subcellularLocation>
</comment>
<dbReference type="Pfam" id="PF01925">
    <property type="entry name" value="TauE"/>
    <property type="match status" value="1"/>
</dbReference>
<evidence type="ECO:0000313" key="6">
    <source>
        <dbReference type="EMBL" id="QGZ96230.1"/>
    </source>
</evidence>
<dbReference type="PANTHER" id="PTHR43701">
    <property type="entry name" value="MEMBRANE TRANSPORTER PROTEIN MJ0441-RELATED"/>
    <property type="match status" value="1"/>
</dbReference>
<evidence type="ECO:0000256" key="1">
    <source>
        <dbReference type="ARBA" id="ARBA00004141"/>
    </source>
</evidence>
<dbReference type="GO" id="GO:0005886">
    <property type="term" value="C:plasma membrane"/>
    <property type="evidence" value="ECO:0007669"/>
    <property type="project" value="UniProtKB-SubCell"/>
</dbReference>
<evidence type="ECO:0000256" key="3">
    <source>
        <dbReference type="ARBA" id="ARBA00022989"/>
    </source>
</evidence>
<dbReference type="KEGG" id="tsv:DSM104635_03088"/>
<keyword evidence="7" id="KW-1185">Reference proteome</keyword>
<dbReference type="AlphaFoldDB" id="A0A6I6MLX6"/>
<feature type="transmembrane region" description="Helical" evidence="5">
    <location>
        <begin position="200"/>
        <end position="218"/>
    </location>
</feature>
<evidence type="ECO:0000313" key="7">
    <source>
        <dbReference type="Proteomes" id="UP000431269"/>
    </source>
</evidence>
<name>A0A6I6MLX6_9CAUL</name>
<protein>
    <recommendedName>
        <fullName evidence="5">Probable membrane transporter protein</fullName>
    </recommendedName>
</protein>
<dbReference type="InterPro" id="IPR002781">
    <property type="entry name" value="TM_pro_TauE-like"/>
</dbReference>
<dbReference type="RefSeq" id="WP_158767033.1">
    <property type="nucleotide sequence ID" value="NZ_CP047045.1"/>
</dbReference>
<keyword evidence="5" id="KW-1003">Cell membrane</keyword>
<evidence type="ECO:0000256" key="2">
    <source>
        <dbReference type="ARBA" id="ARBA00022692"/>
    </source>
</evidence>
<proteinExistence type="inferred from homology"/>
<evidence type="ECO:0000256" key="5">
    <source>
        <dbReference type="RuleBase" id="RU363041"/>
    </source>
</evidence>
<feature type="transmembrane region" description="Helical" evidence="5">
    <location>
        <begin position="225"/>
        <end position="246"/>
    </location>
</feature>
<dbReference type="Proteomes" id="UP000431269">
    <property type="component" value="Chromosome"/>
</dbReference>
<feature type="transmembrane region" description="Helical" evidence="5">
    <location>
        <begin position="177"/>
        <end position="194"/>
    </location>
</feature>
<sequence length="261" mass="26816">MDPFFWQSMLVGFIAQLVDGALGMAYGLVSTSFLLAFGVPPAAASAAVHTAEMFTTGASGAAHIWRKNVKWDLVWRLAPAGIAGGIAGALTVSYLPVSIMKPVVSLYLLIMGVAVVRMALRGPKAAPDEPKGVRKIGLIGGFLDAAGGGGWGPVVTTSLLGRGHGARHAVGSVNTSEFLVTAAISASFFLTLGSVRWTDILGLLIGGVLAAPVAAFAVSITKPRVLMGSIGCFVVSLSLWQIAVAIDPQMTFLSAFAHPAG</sequence>
<organism evidence="6 7">
    <name type="scientific">Terricaulis silvestris</name>
    <dbReference type="NCBI Taxonomy" id="2686094"/>
    <lineage>
        <taxon>Bacteria</taxon>
        <taxon>Pseudomonadati</taxon>
        <taxon>Pseudomonadota</taxon>
        <taxon>Alphaproteobacteria</taxon>
        <taxon>Caulobacterales</taxon>
        <taxon>Caulobacteraceae</taxon>
        <taxon>Terricaulis</taxon>
    </lineage>
</organism>
<evidence type="ECO:0000256" key="4">
    <source>
        <dbReference type="ARBA" id="ARBA00023136"/>
    </source>
</evidence>
<reference evidence="7" key="1">
    <citation type="submission" date="2019-12" db="EMBL/GenBank/DDBJ databases">
        <title>Complete genome of Terracaulis silvestris 0127_4.</title>
        <authorList>
            <person name="Vieira S."/>
            <person name="Riedel T."/>
            <person name="Sproer C."/>
            <person name="Pascual J."/>
            <person name="Boedeker C."/>
            <person name="Overmann J."/>
        </authorList>
    </citation>
    <scope>NUCLEOTIDE SEQUENCE [LARGE SCALE GENOMIC DNA]</scope>
    <source>
        <strain evidence="7">0127_4</strain>
    </source>
</reference>
<comment type="similarity">
    <text evidence="5">Belongs to the 4-toluene sulfonate uptake permease (TSUP) (TC 2.A.102) family.</text>
</comment>
<feature type="transmembrane region" description="Helical" evidence="5">
    <location>
        <begin position="73"/>
        <end position="97"/>
    </location>
</feature>
<dbReference type="PANTHER" id="PTHR43701:SF12">
    <property type="entry name" value="MEMBRANE TRANSPORTER PROTEIN YTNM-RELATED"/>
    <property type="match status" value="1"/>
</dbReference>
<accession>A0A6I6MLX6</accession>
<keyword evidence="4 5" id="KW-0472">Membrane</keyword>
<keyword evidence="2 5" id="KW-0812">Transmembrane</keyword>